<keyword evidence="2" id="KW-1185">Reference proteome</keyword>
<evidence type="ECO:0000313" key="1">
    <source>
        <dbReference type="EMBL" id="RIJ24352.1"/>
    </source>
</evidence>
<dbReference type="EMBL" id="QWGB01000005">
    <property type="protein sequence ID" value="RIJ24352.1"/>
    <property type="molecule type" value="Genomic_DNA"/>
</dbReference>
<dbReference type="Proteomes" id="UP000265431">
    <property type="component" value="Unassembled WGS sequence"/>
</dbReference>
<comment type="caution">
    <text evidence="1">The sequence shown here is derived from an EMBL/GenBank/DDBJ whole genome shotgun (WGS) entry which is preliminary data.</text>
</comment>
<keyword evidence="1" id="KW-0378">Hydrolase</keyword>
<dbReference type="RefSeq" id="WP_119379541.1">
    <property type="nucleotide sequence ID" value="NZ_QWGB01000005.1"/>
</dbReference>
<dbReference type="GO" id="GO:0016787">
    <property type="term" value="F:hydrolase activity"/>
    <property type="evidence" value="ECO:0007669"/>
    <property type="project" value="UniProtKB-KW"/>
</dbReference>
<dbReference type="Gene3D" id="3.40.630.40">
    <property type="entry name" value="Zn-dependent exopeptidases"/>
    <property type="match status" value="1"/>
</dbReference>
<dbReference type="SUPFAM" id="SSF53187">
    <property type="entry name" value="Zn-dependent exopeptidases"/>
    <property type="match status" value="1"/>
</dbReference>
<sequence length="296" mass="32853">MTITATEEQNPVPGNGLRWPAFSLTAPQADERPLIFASPHSGREYPDYFRNSLRVPLIDLKQTEDAYVDELFANAPTHGARLLKATYARSFVDLNRDPREIDPSMFHGDPPGPVAVPTVRVEAGLGCFPRISARGELIYAKKLDPADGKARLDRVHTPYHETLSVEIAALRQKFGCAVLIDCHSMPSSQPGRPDLPDFVLGDRFGSSCTGQLTSLVERTLRKAGYSVVRNAPYAGGFTTRKYGRPKQHVHALQIEINRRLYLDEAHVTKIDAMAELSHQLDGLMGNISELSERLRP</sequence>
<protein>
    <submittedName>
        <fullName evidence="1">N-formylglutamate amidohydrolase</fullName>
    </submittedName>
</protein>
<dbReference type="AlphaFoldDB" id="A0A399R3R0"/>
<dbReference type="InterPro" id="IPR007709">
    <property type="entry name" value="N-FG_amidohydro"/>
</dbReference>
<dbReference type="Pfam" id="PF05013">
    <property type="entry name" value="FGase"/>
    <property type="match status" value="1"/>
</dbReference>
<name>A0A399R3R0_9PROT</name>
<organism evidence="1 2">
    <name type="scientific">Henriciella barbarensis</name>
    <dbReference type="NCBI Taxonomy" id="86342"/>
    <lineage>
        <taxon>Bacteria</taxon>
        <taxon>Pseudomonadati</taxon>
        <taxon>Pseudomonadota</taxon>
        <taxon>Alphaproteobacteria</taxon>
        <taxon>Hyphomonadales</taxon>
        <taxon>Hyphomonadaceae</taxon>
        <taxon>Henriciella</taxon>
    </lineage>
</organism>
<gene>
    <name evidence="1" type="ORF">D1224_08970</name>
</gene>
<dbReference type="OrthoDB" id="9802050at2"/>
<proteinExistence type="predicted"/>
<reference evidence="1 2" key="1">
    <citation type="submission" date="2018-08" db="EMBL/GenBank/DDBJ databases">
        <title>Henriciella mobilis sp. nov., isolated from seawater.</title>
        <authorList>
            <person name="Cheng H."/>
            <person name="Wu Y.-H."/>
            <person name="Xu X.-W."/>
            <person name="Guo L.-L."/>
        </authorList>
    </citation>
    <scope>NUCLEOTIDE SEQUENCE [LARGE SCALE GENOMIC DNA]</scope>
    <source>
        <strain evidence="1 2">CCUG66934</strain>
    </source>
</reference>
<evidence type="ECO:0000313" key="2">
    <source>
        <dbReference type="Proteomes" id="UP000265431"/>
    </source>
</evidence>
<accession>A0A399R3R0</accession>